<dbReference type="GO" id="GO:0008289">
    <property type="term" value="F:lipid binding"/>
    <property type="evidence" value="ECO:0007669"/>
    <property type="project" value="UniProtKB-KW"/>
</dbReference>
<reference evidence="9" key="1">
    <citation type="submission" date="2022-04" db="EMBL/GenBank/DDBJ databases">
        <title>A functionally conserved STORR gene fusion in Papaver species that diverged 16.8 million years ago.</title>
        <authorList>
            <person name="Catania T."/>
        </authorList>
    </citation>
    <scope>NUCLEOTIDE SEQUENCE</scope>
    <source>
        <strain evidence="9">S-188037</strain>
    </source>
</reference>
<comment type="subcellular location">
    <subcellularLocation>
        <location evidence="1">Membrane</location>
    </subcellularLocation>
</comment>
<evidence type="ECO:0000256" key="2">
    <source>
        <dbReference type="ARBA" id="ARBA00022448"/>
    </source>
</evidence>
<dbReference type="GO" id="GO:0016020">
    <property type="term" value="C:membrane"/>
    <property type="evidence" value="ECO:0007669"/>
    <property type="project" value="UniProtKB-SubCell"/>
</dbReference>
<organism evidence="9 10">
    <name type="scientific">Papaver atlanticum</name>
    <dbReference type="NCBI Taxonomy" id="357466"/>
    <lineage>
        <taxon>Eukaryota</taxon>
        <taxon>Viridiplantae</taxon>
        <taxon>Streptophyta</taxon>
        <taxon>Embryophyta</taxon>
        <taxon>Tracheophyta</taxon>
        <taxon>Spermatophyta</taxon>
        <taxon>Magnoliopsida</taxon>
        <taxon>Ranunculales</taxon>
        <taxon>Papaveraceae</taxon>
        <taxon>Papaveroideae</taxon>
        <taxon>Papaver</taxon>
    </lineage>
</organism>
<dbReference type="Gene3D" id="2.60.40.150">
    <property type="entry name" value="C2 domain"/>
    <property type="match status" value="1"/>
</dbReference>
<dbReference type="PANTHER" id="PTHR47042">
    <property type="entry name" value="C2 DOMAIN-CONTAINING PROTEIN-LIKE"/>
    <property type="match status" value="1"/>
</dbReference>
<gene>
    <name evidence="9" type="ORF">MKW98_029951</name>
</gene>
<dbReference type="SUPFAM" id="SSF49562">
    <property type="entry name" value="C2 domain (Calcium/lipid-binding domain, CaLB)"/>
    <property type="match status" value="1"/>
</dbReference>
<keyword evidence="2" id="KW-0813">Transport</keyword>
<evidence type="ECO:0000259" key="8">
    <source>
        <dbReference type="PROSITE" id="PS51847"/>
    </source>
</evidence>
<dbReference type="InterPro" id="IPR031468">
    <property type="entry name" value="SMP_LBD"/>
</dbReference>
<feature type="region of interest" description="Disordered" evidence="6">
    <location>
        <begin position="488"/>
        <end position="517"/>
    </location>
</feature>
<feature type="compositionally biased region" description="Polar residues" evidence="6">
    <location>
        <begin position="489"/>
        <end position="503"/>
    </location>
</feature>
<dbReference type="CDD" id="cd00030">
    <property type="entry name" value="C2"/>
    <property type="match status" value="1"/>
</dbReference>
<protein>
    <recommendedName>
        <fullName evidence="11">C2 domain-containing protein</fullName>
    </recommendedName>
</protein>
<comment type="caution">
    <text evidence="9">The sequence shown here is derived from an EMBL/GenBank/DDBJ whole genome shotgun (WGS) entry which is preliminary data.</text>
</comment>
<keyword evidence="4" id="KW-0446">Lipid-binding</keyword>
<dbReference type="InterPro" id="IPR000008">
    <property type="entry name" value="C2_dom"/>
</dbReference>
<evidence type="ECO:0000256" key="3">
    <source>
        <dbReference type="ARBA" id="ARBA00023055"/>
    </source>
</evidence>
<accession>A0AAD4TLZ9</accession>
<sequence>MIHHIVIVFGLIWILDWFRYRHPIVYFISLIYLYQVHERYYLRLRKKTQYEERKQANQRRPLADSETVRWLNDAVEKVWPMCMEQIASQKILLPLIPWFLDKYKPWTAKKAEVQELYLGRNPPMITEMRVVRQTSDDDHLVLELGINFLTAEDMSALIAVKLRRRLGFGMWTKLHMTGMHVEGKILVGLKFIRQYPYLGRLRLCFAEPPYFQMTVKPIFNHGIDVTEFPGIAGWMDKLLGIVFEQTLVEPNMLVVDVEKFASATTENWFSVDEKDPVAYVKVEIVEGADMKPSDPNGLADPYVKGQLGPYRFRTKTQKKTLSPKWIEEFRIPICTWESPNVLTLEVCDKDHFRDDTLGNCSVNITDYRSMQRHDMWLPLQNIKMGRLHLAVTVLDAYRKGGGDQYFVETSNTAASTDSTTTVTGQTLLDPTIFSVKAEKMVDKYEPIKIEGWQQTGIWVHHPGSDVPQIWEPRKRKNRLADIKIHRVENTSTNTSAETGWNQKSGNNSNENEEISNSKSLLTVRRGLRKLSLAFNKIHTRKDSRIVSPSPSPTPRPNIRAVNERTTKLKVIVDDEMCEAIGGFDTSKPCSSSPEMKMIGSTDTAIMKEVASDVLNSNTVKELKADKKCSSPQPMNVKNYEGVKGFKADDEFLSPRKIGSTVKDFKAEEEFLSPRGNVIGSPGKINVNGMTDVNGNRDIDKPLDCEAAEGFKSEKECLSPGINGGVSLSKGKLKAIKAKGMIKNVLSRNWSKKRNNDSGSAAVLDSP</sequence>
<name>A0AAD4TLZ9_9MAGN</name>
<keyword evidence="5" id="KW-0472">Membrane</keyword>
<evidence type="ECO:0000313" key="10">
    <source>
        <dbReference type="Proteomes" id="UP001202328"/>
    </source>
</evidence>
<dbReference type="GO" id="GO:0006869">
    <property type="term" value="P:lipid transport"/>
    <property type="evidence" value="ECO:0007669"/>
    <property type="project" value="UniProtKB-KW"/>
</dbReference>
<evidence type="ECO:0000259" key="7">
    <source>
        <dbReference type="PROSITE" id="PS50004"/>
    </source>
</evidence>
<dbReference type="PROSITE" id="PS51847">
    <property type="entry name" value="SMP"/>
    <property type="match status" value="1"/>
</dbReference>
<dbReference type="PROSITE" id="PS50004">
    <property type="entry name" value="C2"/>
    <property type="match status" value="1"/>
</dbReference>
<dbReference type="Proteomes" id="UP001202328">
    <property type="component" value="Unassembled WGS sequence"/>
</dbReference>
<dbReference type="InterPro" id="IPR035892">
    <property type="entry name" value="C2_domain_sf"/>
</dbReference>
<dbReference type="AlphaFoldDB" id="A0AAD4TLZ9"/>
<evidence type="ECO:0008006" key="11">
    <source>
        <dbReference type="Google" id="ProtNLM"/>
    </source>
</evidence>
<evidence type="ECO:0000256" key="5">
    <source>
        <dbReference type="ARBA" id="ARBA00023136"/>
    </source>
</evidence>
<evidence type="ECO:0000256" key="6">
    <source>
        <dbReference type="SAM" id="MobiDB-lite"/>
    </source>
</evidence>
<feature type="compositionally biased region" description="Low complexity" evidence="6">
    <location>
        <begin position="504"/>
        <end position="517"/>
    </location>
</feature>
<dbReference type="PANTHER" id="PTHR47042:SF4">
    <property type="entry name" value="OS02G0313700 PROTEIN"/>
    <property type="match status" value="1"/>
</dbReference>
<keyword evidence="10" id="KW-1185">Reference proteome</keyword>
<proteinExistence type="predicted"/>
<evidence type="ECO:0000313" key="9">
    <source>
        <dbReference type="EMBL" id="KAI3962792.1"/>
    </source>
</evidence>
<feature type="domain" description="C2" evidence="7">
    <location>
        <begin position="263"/>
        <end position="377"/>
    </location>
</feature>
<feature type="domain" description="SMP-LTD" evidence="8">
    <location>
        <begin position="64"/>
        <end position="258"/>
    </location>
</feature>
<dbReference type="EMBL" id="JAJJMB010000242">
    <property type="protein sequence ID" value="KAI3962792.1"/>
    <property type="molecule type" value="Genomic_DNA"/>
</dbReference>
<evidence type="ECO:0000256" key="1">
    <source>
        <dbReference type="ARBA" id="ARBA00004370"/>
    </source>
</evidence>
<dbReference type="InterPro" id="IPR052847">
    <property type="entry name" value="Ext_Synaptotagmin/KAHRP-like"/>
</dbReference>
<keyword evidence="3" id="KW-0445">Lipid transport</keyword>
<dbReference type="SMART" id="SM00239">
    <property type="entry name" value="C2"/>
    <property type="match status" value="1"/>
</dbReference>
<dbReference type="CDD" id="cd21669">
    <property type="entry name" value="SMP_SF"/>
    <property type="match status" value="1"/>
</dbReference>
<dbReference type="Pfam" id="PF00168">
    <property type="entry name" value="C2"/>
    <property type="match status" value="1"/>
</dbReference>
<evidence type="ECO:0000256" key="4">
    <source>
        <dbReference type="ARBA" id="ARBA00023121"/>
    </source>
</evidence>